<evidence type="ECO:0000256" key="1">
    <source>
        <dbReference type="ARBA" id="ARBA00009031"/>
    </source>
</evidence>
<dbReference type="EMBL" id="CP148066">
    <property type="protein sequence ID" value="WXL28307.1"/>
    <property type="molecule type" value="Genomic_DNA"/>
</dbReference>
<name>A0ABZ2RMT9_9BACT</name>
<evidence type="ECO:0000259" key="4">
    <source>
        <dbReference type="Pfam" id="PF03305"/>
    </source>
</evidence>
<dbReference type="InterPro" id="IPR004984">
    <property type="entry name" value="Mycoplasma_lipoprotein_cen_dom"/>
</dbReference>
<keyword evidence="2" id="KW-0732">Signal</keyword>
<comment type="similarity">
    <text evidence="1">Belongs to the MG185/MG260 family.</text>
</comment>
<keyword evidence="5" id="KW-0449">Lipoprotein</keyword>
<dbReference type="Pfam" id="PF03202">
    <property type="entry name" value="Lipoprotein_10"/>
    <property type="match status" value="1"/>
</dbReference>
<dbReference type="Proteomes" id="UP001460679">
    <property type="component" value="Chromosome"/>
</dbReference>
<dbReference type="PROSITE" id="PS51257">
    <property type="entry name" value="PROKAR_LIPOPROTEIN"/>
    <property type="match status" value="1"/>
</dbReference>
<dbReference type="Pfam" id="PF03305">
    <property type="entry name" value="Lipoprotein_X"/>
    <property type="match status" value="1"/>
</dbReference>
<feature type="chain" id="PRO_5046135270" evidence="2">
    <location>
        <begin position="29"/>
        <end position="742"/>
    </location>
</feature>
<proteinExistence type="inferred from homology"/>
<feature type="domain" description="Mycoplasma lipoprotein central" evidence="4">
    <location>
        <begin position="252"/>
        <end position="396"/>
    </location>
</feature>
<dbReference type="NCBIfam" id="NF045826">
    <property type="entry name" value="lipo_P68"/>
    <property type="match status" value="1"/>
</dbReference>
<evidence type="ECO:0000313" key="6">
    <source>
        <dbReference type="Proteomes" id="UP001460679"/>
    </source>
</evidence>
<gene>
    <name evidence="5" type="ORF">WG616_02995</name>
</gene>
<evidence type="ECO:0000313" key="5">
    <source>
        <dbReference type="EMBL" id="WXL28307.1"/>
    </source>
</evidence>
<feature type="domain" description="Mycoplasma lipoprotein C-terminal" evidence="3">
    <location>
        <begin position="586"/>
        <end position="707"/>
    </location>
</feature>
<dbReference type="RefSeq" id="WP_205499598.1">
    <property type="nucleotide sequence ID" value="NZ_CP148066.1"/>
</dbReference>
<dbReference type="InterPro" id="IPR004890">
    <property type="entry name" value="Lipoprotein_10_C"/>
</dbReference>
<evidence type="ECO:0000259" key="3">
    <source>
        <dbReference type="Pfam" id="PF03202"/>
    </source>
</evidence>
<protein>
    <submittedName>
        <fullName evidence="5">P80 family lipoprotein</fullName>
    </submittedName>
</protein>
<sequence>MSKNLKWKNIIKVLLPLSVLSITSPFIAASCQNTARFDQEQSQSLKIMTSYGPSNDLKRYNALKSVIEEYNKYVKLNKDKNQNLQPVELKVSADSLQGLYSKINLDLRAKNTKNFGNLVLAYPSSAVLAGTFDMLLDLDSVNTDYINPEFLKINQSLSGLKKDKKWILPFGRSSEVLTVDKPLLGYIVQEMDKQYKKQKHVSILDENNSDILKSSIELFNSDKITENERTRIEELWKFDQYNLDFSKLSLEKLSDDILDSYDQMIEFTKFVNSTLNDNENYSDTLYTMGIDSIANFVYLQLFNDAKNDFSKYFLQPKEGASYKLDYKKVLSDPESKEYQTFAKYIEKTLELINSGRTYIQRDPTYDFNSARIQTTHKMIFATGTTLAYNYVRFVQNSFLYKGKDISYLANGFAKRNKDDTNNSDTLAFNVGLDKFTLDLNSQSQHDEFAKGVAETNQLKLIKNFLGDNNSIKTLYASNEAKKLAQSNNDFQKIYLPRDWSSEGKYTDAEKQQIINTITAIQKINPNKINEIAELEKQLPNSVDRWFLLKNVAESQSDKYQLKLSNTLITPQVRYNSKNSGERGSFILQGPSLMALHSNEKQDKATLEFIKWLYDENNLITWEDLNKKTTPETRIKLIPIEYFAYKSNYIFPSNNFFNQSKHLKINEFASTFIKATEEINLGKGVSTFEEPVDESSDTFRNAIRGSLQRAFEQARYHDNKIRYTKDKVINEIKTEMSLVTDLK</sequence>
<dbReference type="InterPro" id="IPR054825">
    <property type="entry name" value="P68-like"/>
</dbReference>
<keyword evidence="6" id="KW-1185">Reference proteome</keyword>
<accession>A0ABZ2RMT9</accession>
<organism evidence="5 6">
    <name type="scientific">[Mycoplasma] gypis</name>
    <dbReference type="NCBI Taxonomy" id="92404"/>
    <lineage>
        <taxon>Bacteria</taxon>
        <taxon>Bacillati</taxon>
        <taxon>Mycoplasmatota</taxon>
        <taxon>Mycoplasmoidales</taxon>
        <taxon>Metamycoplasmataceae</taxon>
        <taxon>Metamycoplasma</taxon>
    </lineage>
</organism>
<feature type="signal peptide" evidence="2">
    <location>
        <begin position="1"/>
        <end position="28"/>
    </location>
</feature>
<evidence type="ECO:0000256" key="2">
    <source>
        <dbReference type="SAM" id="SignalP"/>
    </source>
</evidence>
<reference evidence="5" key="1">
    <citation type="submission" date="2024-03" db="EMBL/GenBank/DDBJ databases">
        <title>Complete genome sequence of Mycoplasma gypis type strain B1/T1.</title>
        <authorList>
            <person name="Spergser J."/>
        </authorList>
    </citation>
    <scope>NUCLEOTIDE SEQUENCE [LARGE SCALE GENOMIC DNA]</scope>
    <source>
        <strain evidence="5">B1/T1</strain>
    </source>
</reference>